<feature type="transmembrane region" description="Helical" evidence="1">
    <location>
        <begin position="112"/>
        <end position="136"/>
    </location>
</feature>
<keyword evidence="1" id="KW-1133">Transmembrane helix</keyword>
<reference evidence="2" key="1">
    <citation type="submission" date="2021-01" db="EMBL/GenBank/DDBJ databases">
        <title>Modified the classification status of verrucomicrobia.</title>
        <authorList>
            <person name="Feng X."/>
        </authorList>
    </citation>
    <scope>NUCLEOTIDE SEQUENCE</scope>
    <source>
        <strain evidence="2">KCTC 22201</strain>
    </source>
</reference>
<dbReference type="AlphaFoldDB" id="A0A934RBG3"/>
<protein>
    <submittedName>
        <fullName evidence="2">Uncharacterized protein</fullName>
    </submittedName>
</protein>
<gene>
    <name evidence="2" type="ORF">JIN81_11125</name>
</gene>
<dbReference type="Proteomes" id="UP000658278">
    <property type="component" value="Unassembled WGS sequence"/>
</dbReference>
<organism evidence="2 3">
    <name type="scientific">Haloferula rosea</name>
    <dbReference type="NCBI Taxonomy" id="490093"/>
    <lineage>
        <taxon>Bacteria</taxon>
        <taxon>Pseudomonadati</taxon>
        <taxon>Verrucomicrobiota</taxon>
        <taxon>Verrucomicrobiia</taxon>
        <taxon>Verrucomicrobiales</taxon>
        <taxon>Verrucomicrobiaceae</taxon>
        <taxon>Haloferula</taxon>
    </lineage>
</organism>
<comment type="caution">
    <text evidence="2">The sequence shown here is derived from an EMBL/GenBank/DDBJ whole genome shotgun (WGS) entry which is preliminary data.</text>
</comment>
<feature type="transmembrane region" description="Helical" evidence="1">
    <location>
        <begin position="42"/>
        <end position="61"/>
    </location>
</feature>
<feature type="transmembrane region" description="Helical" evidence="1">
    <location>
        <begin position="82"/>
        <end position="106"/>
    </location>
</feature>
<name>A0A934RBG3_9BACT</name>
<feature type="transmembrane region" description="Helical" evidence="1">
    <location>
        <begin position="181"/>
        <end position="199"/>
    </location>
</feature>
<keyword evidence="3" id="KW-1185">Reference proteome</keyword>
<accession>A0A934RBG3</accession>
<dbReference type="EMBL" id="JAENII010000007">
    <property type="protein sequence ID" value="MBK1827573.1"/>
    <property type="molecule type" value="Genomic_DNA"/>
</dbReference>
<evidence type="ECO:0000256" key="1">
    <source>
        <dbReference type="SAM" id="Phobius"/>
    </source>
</evidence>
<dbReference type="RefSeq" id="WP_200279158.1">
    <property type="nucleotide sequence ID" value="NZ_JAENII010000007.1"/>
</dbReference>
<keyword evidence="1" id="KW-0812">Transmembrane</keyword>
<sequence length="219" mass="23693">MSVIQDVFSYAVRGNGKFILIIGSVIHVMSYLMGFAPLIGIIANWILFAYFCAIYFQIIETTATGSTEAPEFPEISNPVGDLLVPMCKVCGVALAVFSPLIAYLFAVDTPSAGVVFALAGAAAVYFPMAMMAVVVLGYLGAMGPQIVVPAICRAGGLYWLSVFLLLMLYLGQIYVVDAVEGIPFLGQIVSAVVSMYLLMTNGRMLGIIYRERREEMGWI</sequence>
<evidence type="ECO:0000313" key="2">
    <source>
        <dbReference type="EMBL" id="MBK1827573.1"/>
    </source>
</evidence>
<feature type="transmembrane region" description="Helical" evidence="1">
    <location>
        <begin position="18"/>
        <end position="36"/>
    </location>
</feature>
<keyword evidence="1" id="KW-0472">Membrane</keyword>
<feature type="transmembrane region" description="Helical" evidence="1">
    <location>
        <begin position="157"/>
        <end position="175"/>
    </location>
</feature>
<evidence type="ECO:0000313" key="3">
    <source>
        <dbReference type="Proteomes" id="UP000658278"/>
    </source>
</evidence>
<proteinExistence type="predicted"/>